<dbReference type="STRING" id="1855383.SAMN05216548_10956"/>
<dbReference type="Pfam" id="PF01613">
    <property type="entry name" value="Flavin_Reduct"/>
    <property type="match status" value="1"/>
</dbReference>
<dbReference type="Proteomes" id="UP000199647">
    <property type="component" value="Unassembled WGS sequence"/>
</dbReference>
<dbReference type="GO" id="GO:0010181">
    <property type="term" value="F:FMN binding"/>
    <property type="evidence" value="ECO:0007669"/>
    <property type="project" value="InterPro"/>
</dbReference>
<proteinExistence type="inferred from homology"/>
<name>A0A1H9K2S0_9HYPH</name>
<evidence type="ECO:0000256" key="3">
    <source>
        <dbReference type="SAM" id="MobiDB-lite"/>
    </source>
</evidence>
<dbReference type="Gene3D" id="2.30.110.10">
    <property type="entry name" value="Electron Transport, Fmn-binding Protein, Chain A"/>
    <property type="match status" value="1"/>
</dbReference>
<dbReference type="PANTHER" id="PTHR30466">
    <property type="entry name" value="FLAVIN REDUCTASE"/>
    <property type="match status" value="1"/>
</dbReference>
<organism evidence="5 6">
    <name type="scientific">Faunimonas pinastri</name>
    <dbReference type="NCBI Taxonomy" id="1855383"/>
    <lineage>
        <taxon>Bacteria</taxon>
        <taxon>Pseudomonadati</taxon>
        <taxon>Pseudomonadota</taxon>
        <taxon>Alphaproteobacteria</taxon>
        <taxon>Hyphomicrobiales</taxon>
        <taxon>Afifellaceae</taxon>
        <taxon>Faunimonas</taxon>
    </lineage>
</organism>
<reference evidence="5 6" key="1">
    <citation type="submission" date="2016-10" db="EMBL/GenBank/DDBJ databases">
        <authorList>
            <person name="de Groot N.N."/>
        </authorList>
    </citation>
    <scope>NUCLEOTIDE SEQUENCE [LARGE SCALE GENOMIC DNA]</scope>
    <source>
        <strain evidence="5 6">A52C2</strain>
    </source>
</reference>
<dbReference type="SMART" id="SM00903">
    <property type="entry name" value="Flavin_Reduct"/>
    <property type="match status" value="1"/>
</dbReference>
<comment type="similarity">
    <text evidence="1">Belongs to the non-flavoprotein flavin reductase family.</text>
</comment>
<feature type="domain" description="Flavin reductase like" evidence="4">
    <location>
        <begin position="61"/>
        <end position="207"/>
    </location>
</feature>
<evidence type="ECO:0000259" key="4">
    <source>
        <dbReference type="SMART" id="SM00903"/>
    </source>
</evidence>
<dbReference type="GO" id="GO:0042602">
    <property type="term" value="F:riboflavin reductase (NADPH) activity"/>
    <property type="evidence" value="ECO:0007669"/>
    <property type="project" value="TreeGrafter"/>
</dbReference>
<keyword evidence="2" id="KW-0560">Oxidoreductase</keyword>
<evidence type="ECO:0000256" key="1">
    <source>
        <dbReference type="ARBA" id="ARBA00008898"/>
    </source>
</evidence>
<feature type="compositionally biased region" description="Low complexity" evidence="3">
    <location>
        <begin position="7"/>
        <end position="16"/>
    </location>
</feature>
<protein>
    <submittedName>
        <fullName evidence="5">NADH-FMN oxidoreductase RutF, flavin reductase (DIM6/NTAB) family</fullName>
    </submittedName>
</protein>
<dbReference type="EMBL" id="FOFG01000009">
    <property type="protein sequence ID" value="SEQ93288.1"/>
    <property type="molecule type" value="Genomic_DNA"/>
</dbReference>
<feature type="region of interest" description="Disordered" evidence="3">
    <location>
        <begin position="1"/>
        <end position="52"/>
    </location>
</feature>
<evidence type="ECO:0000313" key="5">
    <source>
        <dbReference type="EMBL" id="SEQ93288.1"/>
    </source>
</evidence>
<dbReference type="SUPFAM" id="SSF50475">
    <property type="entry name" value="FMN-binding split barrel"/>
    <property type="match status" value="1"/>
</dbReference>
<dbReference type="InterPro" id="IPR050268">
    <property type="entry name" value="NADH-dep_flavin_reductase"/>
</dbReference>
<dbReference type="InterPro" id="IPR012349">
    <property type="entry name" value="Split_barrel_FMN-bd"/>
</dbReference>
<evidence type="ECO:0000313" key="6">
    <source>
        <dbReference type="Proteomes" id="UP000199647"/>
    </source>
</evidence>
<keyword evidence="6" id="KW-1185">Reference proteome</keyword>
<gene>
    <name evidence="5" type="ORF">SAMN05216548_10956</name>
</gene>
<evidence type="ECO:0000256" key="2">
    <source>
        <dbReference type="ARBA" id="ARBA00023002"/>
    </source>
</evidence>
<dbReference type="PANTHER" id="PTHR30466:SF11">
    <property type="entry name" value="FLAVIN-DEPENDENT MONOOXYGENASE, REDUCTASE SUBUNIT HSAB"/>
    <property type="match status" value="1"/>
</dbReference>
<dbReference type="AlphaFoldDB" id="A0A1H9K2S0"/>
<dbReference type="InterPro" id="IPR002563">
    <property type="entry name" value="Flavin_Rdtase-like_dom"/>
</dbReference>
<accession>A0A1H9K2S0</accession>
<sequence length="216" mass="22944">MSASFQAAAAGHAGIAPDPRRPLSPKTGEAMSLRQPTRSFEIPEPARLSPEPIPASLKEAMRHLVGGVSVVTAGLGDERTGATVTSAHSLSVDPETMVVSINRSSSTWFAIQKTGHFCVNLLRADQQDVADRFAGRGGIKGPQRYEGARWSVLETGAAALDDAVASVDCEVEHILERHSHAVIFGAVRAVVIRGGPALVYSHGRYGEYRHGMEPVA</sequence>